<reference evidence="2 3" key="1">
    <citation type="submission" date="2017-05" db="EMBL/GenBank/DDBJ databases">
        <authorList>
            <person name="Song R."/>
            <person name="Chenine A.L."/>
            <person name="Ruprecht R.M."/>
        </authorList>
    </citation>
    <scope>NUCLEOTIDE SEQUENCE [LARGE SCALE GENOMIC DNA]</scope>
    <source>
        <strain evidence="2 3">ARLG1955</strain>
    </source>
</reference>
<dbReference type="EMBL" id="NGIR01000023">
    <property type="protein sequence ID" value="OTU28400.1"/>
    <property type="molecule type" value="Genomic_DNA"/>
</dbReference>
<evidence type="ECO:0000313" key="2">
    <source>
        <dbReference type="EMBL" id="OTU28400.1"/>
    </source>
</evidence>
<evidence type="ECO:0000256" key="1">
    <source>
        <dbReference type="SAM" id="Phobius"/>
    </source>
</evidence>
<keyword evidence="1" id="KW-1133">Transmembrane helix</keyword>
<comment type="caution">
    <text evidence="2">The sequence shown here is derived from an EMBL/GenBank/DDBJ whole genome shotgun (WGS) entry which is preliminary data.</text>
</comment>
<keyword evidence="1" id="KW-0812">Transmembrane</keyword>
<feature type="transmembrane region" description="Helical" evidence="1">
    <location>
        <begin position="62"/>
        <end position="81"/>
    </location>
</feature>
<keyword evidence="1" id="KW-0472">Membrane</keyword>
<gene>
    <name evidence="2" type="ORF">CAT59_07520</name>
</gene>
<proteinExistence type="predicted"/>
<dbReference type="RefSeq" id="WP_086375954.1">
    <property type="nucleotide sequence ID" value="NZ_NGIR01000023.1"/>
</dbReference>
<feature type="transmembrane region" description="Helical" evidence="1">
    <location>
        <begin position="21"/>
        <end position="42"/>
    </location>
</feature>
<name>A0A242U5Q1_ACIPI</name>
<sequence length="256" mass="29713">MLSKLLNLKKQIFSKINLLKVIPYALTFIYLIYISYICFLAEPDDYSWSNVGIKSELIDFGGFGSLLAGIFSPLAFLWLLLTFRQTDKNLHIAQKQLMILEEKEINRKKLIKPIFSDIESRVFPSIPHVFCTYTIEFSVIGEVNRIFPIVKSDPQTFKINKKVRPIVPDTLIDGFPYNKSFKDENCKFHFQINPANLSGNEIFEIELHYLDKDGNDHVTTIYVKYIQLTRNENGKIERIDNNTGNIKVTFDRSELT</sequence>
<accession>A0A242U5Q1</accession>
<organism evidence="2 3">
    <name type="scientific">Acinetobacter pittii</name>
    <name type="common">Acinetobacter genomosp. 3</name>
    <dbReference type="NCBI Taxonomy" id="48296"/>
    <lineage>
        <taxon>Bacteria</taxon>
        <taxon>Pseudomonadati</taxon>
        <taxon>Pseudomonadota</taxon>
        <taxon>Gammaproteobacteria</taxon>
        <taxon>Moraxellales</taxon>
        <taxon>Moraxellaceae</taxon>
        <taxon>Acinetobacter</taxon>
        <taxon>Acinetobacter calcoaceticus/baumannii complex</taxon>
    </lineage>
</organism>
<dbReference type="Proteomes" id="UP000195162">
    <property type="component" value="Unassembled WGS sequence"/>
</dbReference>
<protein>
    <submittedName>
        <fullName evidence="2">Uncharacterized protein</fullName>
    </submittedName>
</protein>
<evidence type="ECO:0000313" key="3">
    <source>
        <dbReference type="Proteomes" id="UP000195162"/>
    </source>
</evidence>
<dbReference type="AlphaFoldDB" id="A0A242U5Q1"/>